<evidence type="ECO:0000313" key="5">
    <source>
        <dbReference type="EMBL" id="EPQ59781.1"/>
    </source>
</evidence>
<dbReference type="InterPro" id="IPR036259">
    <property type="entry name" value="MFS_trans_sf"/>
</dbReference>
<dbReference type="Pfam" id="PF00083">
    <property type="entry name" value="Sugar_tr"/>
    <property type="match status" value="1"/>
</dbReference>
<accession>S7QJD6</accession>
<evidence type="ECO:0000256" key="2">
    <source>
        <dbReference type="ARBA" id="ARBA00022692"/>
    </source>
</evidence>
<dbReference type="GO" id="GO:0005351">
    <property type="term" value="F:carbohydrate:proton symporter activity"/>
    <property type="evidence" value="ECO:0007669"/>
    <property type="project" value="TreeGrafter"/>
</dbReference>
<dbReference type="PANTHER" id="PTHR48022:SF2">
    <property type="entry name" value="PLASTIDIC GLUCOSE TRANSPORTER 4"/>
    <property type="match status" value="1"/>
</dbReference>
<keyword evidence="4" id="KW-0472">Membrane</keyword>
<comment type="subcellular location">
    <subcellularLocation>
        <location evidence="1">Membrane</location>
        <topology evidence="1">Multi-pass membrane protein</topology>
    </subcellularLocation>
</comment>
<keyword evidence="3" id="KW-1133">Transmembrane helix</keyword>
<reference evidence="5 6" key="1">
    <citation type="journal article" date="2012" name="Science">
        <title>The Paleozoic origin of enzymatic lignin decomposition reconstructed from 31 fungal genomes.</title>
        <authorList>
            <person name="Floudas D."/>
            <person name="Binder M."/>
            <person name="Riley R."/>
            <person name="Barry K."/>
            <person name="Blanchette R.A."/>
            <person name="Henrissat B."/>
            <person name="Martinez A.T."/>
            <person name="Otillar R."/>
            <person name="Spatafora J.W."/>
            <person name="Yadav J.S."/>
            <person name="Aerts A."/>
            <person name="Benoit I."/>
            <person name="Boyd A."/>
            <person name="Carlson A."/>
            <person name="Copeland A."/>
            <person name="Coutinho P.M."/>
            <person name="de Vries R.P."/>
            <person name="Ferreira P."/>
            <person name="Findley K."/>
            <person name="Foster B."/>
            <person name="Gaskell J."/>
            <person name="Glotzer D."/>
            <person name="Gorecki P."/>
            <person name="Heitman J."/>
            <person name="Hesse C."/>
            <person name="Hori C."/>
            <person name="Igarashi K."/>
            <person name="Jurgens J.A."/>
            <person name="Kallen N."/>
            <person name="Kersten P."/>
            <person name="Kohler A."/>
            <person name="Kuees U."/>
            <person name="Kumar T.K.A."/>
            <person name="Kuo A."/>
            <person name="LaButti K."/>
            <person name="Larrondo L.F."/>
            <person name="Lindquist E."/>
            <person name="Ling A."/>
            <person name="Lombard V."/>
            <person name="Lucas S."/>
            <person name="Lundell T."/>
            <person name="Martin R."/>
            <person name="McLaughlin D.J."/>
            <person name="Morgenstern I."/>
            <person name="Morin E."/>
            <person name="Murat C."/>
            <person name="Nagy L.G."/>
            <person name="Nolan M."/>
            <person name="Ohm R.A."/>
            <person name="Patyshakuliyeva A."/>
            <person name="Rokas A."/>
            <person name="Ruiz-Duenas F.J."/>
            <person name="Sabat G."/>
            <person name="Salamov A."/>
            <person name="Samejima M."/>
            <person name="Schmutz J."/>
            <person name="Slot J.C."/>
            <person name="St John F."/>
            <person name="Stenlid J."/>
            <person name="Sun H."/>
            <person name="Sun S."/>
            <person name="Syed K."/>
            <person name="Tsang A."/>
            <person name="Wiebenga A."/>
            <person name="Young D."/>
            <person name="Pisabarro A."/>
            <person name="Eastwood D.C."/>
            <person name="Martin F."/>
            <person name="Cullen D."/>
            <person name="Grigoriev I.V."/>
            <person name="Hibbett D.S."/>
        </authorList>
    </citation>
    <scope>NUCLEOTIDE SEQUENCE [LARGE SCALE GENOMIC DNA]</scope>
    <source>
        <strain evidence="5 6">ATCC 11539</strain>
    </source>
</reference>
<gene>
    <name evidence="5" type="ORF">GLOTRDRAFT_126078</name>
</gene>
<dbReference type="Proteomes" id="UP000030669">
    <property type="component" value="Unassembled WGS sequence"/>
</dbReference>
<name>S7QJD6_GLOTA</name>
<dbReference type="RefSeq" id="XP_007862674.1">
    <property type="nucleotide sequence ID" value="XM_007864483.1"/>
</dbReference>
<keyword evidence="6" id="KW-1185">Reference proteome</keyword>
<dbReference type="OrthoDB" id="6612291at2759"/>
<dbReference type="SUPFAM" id="SSF103473">
    <property type="entry name" value="MFS general substrate transporter"/>
    <property type="match status" value="1"/>
</dbReference>
<dbReference type="EMBL" id="KB469297">
    <property type="protein sequence ID" value="EPQ59781.1"/>
    <property type="molecule type" value="Genomic_DNA"/>
</dbReference>
<dbReference type="PANTHER" id="PTHR48022">
    <property type="entry name" value="PLASTIDIC GLUCOSE TRANSPORTER 4"/>
    <property type="match status" value="1"/>
</dbReference>
<evidence type="ECO:0000256" key="3">
    <source>
        <dbReference type="ARBA" id="ARBA00022989"/>
    </source>
</evidence>
<dbReference type="GO" id="GO:0016020">
    <property type="term" value="C:membrane"/>
    <property type="evidence" value="ECO:0007669"/>
    <property type="project" value="UniProtKB-SubCell"/>
</dbReference>
<evidence type="ECO:0000313" key="6">
    <source>
        <dbReference type="Proteomes" id="UP000030669"/>
    </source>
</evidence>
<dbReference type="Gene3D" id="1.20.1250.20">
    <property type="entry name" value="MFS general substrate transporter like domains"/>
    <property type="match status" value="1"/>
</dbReference>
<dbReference type="KEGG" id="gtr:GLOTRDRAFT_126078"/>
<organism evidence="5 6">
    <name type="scientific">Gloeophyllum trabeum (strain ATCC 11539 / FP-39264 / Madison 617)</name>
    <name type="common">Brown rot fungus</name>
    <dbReference type="NCBI Taxonomy" id="670483"/>
    <lineage>
        <taxon>Eukaryota</taxon>
        <taxon>Fungi</taxon>
        <taxon>Dikarya</taxon>
        <taxon>Basidiomycota</taxon>
        <taxon>Agaricomycotina</taxon>
        <taxon>Agaricomycetes</taxon>
        <taxon>Gloeophyllales</taxon>
        <taxon>Gloeophyllaceae</taxon>
        <taxon>Gloeophyllum</taxon>
    </lineage>
</organism>
<dbReference type="AlphaFoldDB" id="S7QJD6"/>
<dbReference type="InterPro" id="IPR050360">
    <property type="entry name" value="MFS_Sugar_Transporters"/>
</dbReference>
<proteinExistence type="predicted"/>
<evidence type="ECO:0000256" key="1">
    <source>
        <dbReference type="ARBA" id="ARBA00004141"/>
    </source>
</evidence>
<protein>
    <recommendedName>
        <fullName evidence="7">Major facilitator superfamily (MFS) profile domain-containing protein</fullName>
    </recommendedName>
</protein>
<keyword evidence="2" id="KW-0812">Transmembrane</keyword>
<dbReference type="GeneID" id="19301327"/>
<dbReference type="HOGENOM" id="CLU_2250447_0_0_1"/>
<evidence type="ECO:0000256" key="4">
    <source>
        <dbReference type="ARBA" id="ARBA00023136"/>
    </source>
</evidence>
<dbReference type="InterPro" id="IPR005828">
    <property type="entry name" value="MFS_sugar_transport-like"/>
</dbReference>
<sequence>MHSGGYIATVICIATLELFLSQVGLFASQIVFAIVTGAFCLVLPESPRWLVSNGRNDEAEAVVIRLIGNLNNAAPETPEVRRVMTEMTEAEELETKDGAKNRLA</sequence>
<evidence type="ECO:0008006" key="7">
    <source>
        <dbReference type="Google" id="ProtNLM"/>
    </source>
</evidence>